<dbReference type="KEGG" id="goe:100901644"/>
<keyword evidence="2" id="KW-1185">Reference proteome</keyword>
<dbReference type="AlphaFoldDB" id="A0AAJ6VZM7"/>
<dbReference type="GeneID" id="100901644"/>
<evidence type="ECO:0000256" key="1">
    <source>
        <dbReference type="SAM" id="SignalP"/>
    </source>
</evidence>
<name>A0AAJ6VZM7_9ACAR</name>
<dbReference type="RefSeq" id="XP_003745800.1">
    <property type="nucleotide sequence ID" value="XM_003745752.2"/>
</dbReference>
<feature type="chain" id="PRO_5042512990" evidence="1">
    <location>
        <begin position="23"/>
        <end position="313"/>
    </location>
</feature>
<feature type="signal peptide" evidence="1">
    <location>
        <begin position="1"/>
        <end position="22"/>
    </location>
</feature>
<evidence type="ECO:0000313" key="2">
    <source>
        <dbReference type="Proteomes" id="UP000694867"/>
    </source>
</evidence>
<dbReference type="Proteomes" id="UP000694867">
    <property type="component" value="Unplaced"/>
</dbReference>
<proteinExistence type="predicted"/>
<protein>
    <submittedName>
        <fullName evidence="3">Uncharacterized protein LOC100901644</fullName>
    </submittedName>
</protein>
<evidence type="ECO:0000313" key="3">
    <source>
        <dbReference type="RefSeq" id="XP_003745800.1"/>
    </source>
</evidence>
<organism evidence="2 3">
    <name type="scientific">Galendromus occidentalis</name>
    <name type="common">western predatory mite</name>
    <dbReference type="NCBI Taxonomy" id="34638"/>
    <lineage>
        <taxon>Eukaryota</taxon>
        <taxon>Metazoa</taxon>
        <taxon>Ecdysozoa</taxon>
        <taxon>Arthropoda</taxon>
        <taxon>Chelicerata</taxon>
        <taxon>Arachnida</taxon>
        <taxon>Acari</taxon>
        <taxon>Parasitiformes</taxon>
        <taxon>Mesostigmata</taxon>
        <taxon>Gamasina</taxon>
        <taxon>Phytoseioidea</taxon>
        <taxon>Phytoseiidae</taxon>
        <taxon>Typhlodrominae</taxon>
        <taxon>Galendromus</taxon>
    </lineage>
</organism>
<accession>A0AAJ6VZM7</accession>
<gene>
    <name evidence="3" type="primary">LOC100901644</name>
</gene>
<keyword evidence="1" id="KW-0732">Signal</keyword>
<sequence>MAKRSSDVCLLLILVLSVAANASDFEENYVKNLESFARTNLTFECVPFMEHNQVPECDCSACASTRPNFFEKVCEFRATQDPLPIRRRSESDPKNDWDNACKVQGCTRPTECCDPRVGVLVENGCPKCMPTVDARTRSGAHASCQIADRYSVSSSSDKEWKQLYKHYDDAMIQAKVSKKCLSYAVARTANPCDCVPCLESESSIRTLREKLCEMGRVVRTNSDLNRRDFWGHNDYFLNFCNFDKCPEMPRRCCEAPNDSEASRLTYPVDAQGCPSCLPTSSLFGFGPGCNSKIGKFSRANRDRVMKILENFAH</sequence>
<reference evidence="3" key="1">
    <citation type="submission" date="2025-08" db="UniProtKB">
        <authorList>
            <consortium name="RefSeq"/>
        </authorList>
    </citation>
    <scope>IDENTIFICATION</scope>
</reference>